<proteinExistence type="predicted"/>
<dbReference type="InterPro" id="IPR018973">
    <property type="entry name" value="MZB"/>
</dbReference>
<dbReference type="SMART" id="SM00487">
    <property type="entry name" value="DEXDc"/>
    <property type="match status" value="1"/>
</dbReference>
<dbReference type="Proteomes" id="UP000198680">
    <property type="component" value="Unassembled WGS sequence"/>
</dbReference>
<organism evidence="5 6">
    <name type="scientific">Geodermatophilus siccatus</name>
    <dbReference type="NCBI Taxonomy" id="1137991"/>
    <lineage>
        <taxon>Bacteria</taxon>
        <taxon>Bacillati</taxon>
        <taxon>Actinomycetota</taxon>
        <taxon>Actinomycetes</taxon>
        <taxon>Geodermatophilales</taxon>
        <taxon>Geodermatophilaceae</taxon>
        <taxon>Geodermatophilus</taxon>
    </lineage>
</organism>
<keyword evidence="2" id="KW-0067">ATP-binding</keyword>
<dbReference type="GO" id="GO:0003676">
    <property type="term" value="F:nucleic acid binding"/>
    <property type="evidence" value="ECO:0007669"/>
    <property type="project" value="InterPro"/>
</dbReference>
<protein>
    <submittedName>
        <fullName evidence="5">ATP-dependent helicase YprA, contains C-terminal metal-binding DUF1998 domain</fullName>
    </submittedName>
</protein>
<dbReference type="InterPro" id="IPR014001">
    <property type="entry name" value="Helicase_ATP-bd"/>
</dbReference>
<dbReference type="GO" id="GO:0036297">
    <property type="term" value="P:interstrand cross-link repair"/>
    <property type="evidence" value="ECO:0007669"/>
    <property type="project" value="TreeGrafter"/>
</dbReference>
<dbReference type="Pfam" id="PF09369">
    <property type="entry name" value="MZB"/>
    <property type="match status" value="1"/>
</dbReference>
<dbReference type="PANTHER" id="PTHR47957:SF3">
    <property type="entry name" value="ATP-DEPENDENT HELICASE HRQ1"/>
    <property type="match status" value="1"/>
</dbReference>
<dbReference type="STRING" id="1137991.SAMN05660642_02464"/>
<evidence type="ECO:0000256" key="1">
    <source>
        <dbReference type="ARBA" id="ARBA00022741"/>
    </source>
</evidence>
<dbReference type="InterPro" id="IPR011545">
    <property type="entry name" value="DEAD/DEAH_box_helicase_dom"/>
</dbReference>
<keyword evidence="5" id="KW-0378">Hydrolase</keyword>
<dbReference type="InterPro" id="IPR001650">
    <property type="entry name" value="Helicase_C-like"/>
</dbReference>
<dbReference type="OrthoDB" id="3197455at2"/>
<dbReference type="GO" id="GO:0005524">
    <property type="term" value="F:ATP binding"/>
    <property type="evidence" value="ECO:0007669"/>
    <property type="project" value="UniProtKB-KW"/>
</dbReference>
<evidence type="ECO:0000259" key="4">
    <source>
        <dbReference type="PROSITE" id="PS51194"/>
    </source>
</evidence>
<dbReference type="Pfam" id="PF00270">
    <property type="entry name" value="DEAD"/>
    <property type="match status" value="1"/>
</dbReference>
<feature type="domain" description="Helicase ATP-binding" evidence="3">
    <location>
        <begin position="91"/>
        <end position="297"/>
    </location>
</feature>
<dbReference type="GO" id="GO:0043138">
    <property type="term" value="F:3'-5' DNA helicase activity"/>
    <property type="evidence" value="ECO:0007669"/>
    <property type="project" value="TreeGrafter"/>
</dbReference>
<name>A0A1G9T410_9ACTN</name>
<dbReference type="PROSITE" id="PS51192">
    <property type="entry name" value="HELICASE_ATP_BIND_1"/>
    <property type="match status" value="1"/>
</dbReference>
<feature type="domain" description="Helicase C-terminal" evidence="4">
    <location>
        <begin position="978"/>
        <end position="1137"/>
    </location>
</feature>
<dbReference type="PANTHER" id="PTHR47957">
    <property type="entry name" value="ATP-DEPENDENT HELICASE HRQ1"/>
    <property type="match status" value="1"/>
</dbReference>
<dbReference type="SMART" id="SM00490">
    <property type="entry name" value="HELICc"/>
    <property type="match status" value="1"/>
</dbReference>
<dbReference type="CDD" id="cd17923">
    <property type="entry name" value="DEXHc_Hrq1-like"/>
    <property type="match status" value="1"/>
</dbReference>
<evidence type="ECO:0000256" key="2">
    <source>
        <dbReference type="ARBA" id="ARBA00022840"/>
    </source>
</evidence>
<dbReference type="RefSeq" id="WP_091218366.1">
    <property type="nucleotide sequence ID" value="NZ_FNHE01000005.1"/>
</dbReference>
<accession>A0A1G9T410</accession>
<keyword evidence="1" id="KW-0547">Nucleotide-binding</keyword>
<dbReference type="Gene3D" id="3.40.50.300">
    <property type="entry name" value="P-loop containing nucleotide triphosphate hydrolases"/>
    <property type="match status" value="2"/>
</dbReference>
<sequence>MTSLLPSLQAADLRRALTDYLGTTFALADEEVRIALQDFLTDPQEGIFRGPYVRLRLPFRPADEDWAAPLDWHPDRFAPYRHQAVAFSRLTSKHRDPRPTIVTTGTGSGKTESFLVPILDHVLRARRAGQRGIKALVLYPMNALANDQAGRLAKLITGDPRLSDVTAGLYTGDKNTPSTRVIQDGLITDRAIMQSDPPDILLTNYKMLDQLLLRPADAPLWQLSRESLRYLVLDEFHTYDGAQGTDVAMLLRRLGLILAVDEPGRPLGDIVPVATSATLGSGDPTAMLAFAATVFGRAIEPDAIVTEDRVTAEEWLAEREASDARPGVTRPRGYLDLPRVAAELRQATTPDEIIRALIRELFVEQPKRGEHLNDLNDEDAQHLVRGLNGQGELGWLLTHHDLTKQLLRLATTPSDVADLARRLFPTDRSPANEDGVLLLDALLGLLSLARVGMTEAGAGPRFLSTDVQLWVREVSRVERLADNTPRFRWTDDGVDTGGQLYLPAIYCRFCGRSGWRVLIAPTGHSVETDASSIRAEAVRQNRRVRSLLFAPGEAADLESGKAATGLMWFDTKNRELLTGPPDLDVASLEENPIVPVLVNSDDDRADRRTPDQRDVCPACERENGIRFLGSGIATLASVSLSSVFASEHLERAEKKTLLFTDSVQDAAHRAGFVQARSHTLTFRGALRTALTEQRSPLSELTDAVLTAAGDDPHRRHVLVPPVLVGNKDFRAFVDPDASDAQVERARRRVAKRLAFDIALEFGLNSRLGRTLELTGSAVAEVLAGDTGDVQRLGAGALDAAVQRQALSPGLDGSWAAGRGTALVWWVRGVLDRIRSQGGIHHPWLDAYLAADGNRWRIWGGRDRAGGMPAFPSGRGAPAFPTTAKGSELLASISGARSWYARWASACLDISPNDGAVVTRHLLDVLVDTGTLTAVTSDGGTRIWALPPQNVAVTVPSEEALRSGEHLLRCPVCHTAVPGTTQVVDELDGAPCVRAGCTGRLSRDRRGDDYYRTLYASPQARRVVAAEHTSLLPDDTRLEREQAFRRDELPGDPNVLVATPTLELGIDIGDLSTVMLSSLPKSVAGYQQRIGRAGRRTGNALVLAYVPARGTNLPRWAEPLSVIDGDVRPPATYLDAVEILHRQYVAHLVDRQAADPAAPSARLTTPAVLETWEADSWTGRLLTDARAHAAEYVVEFLAQFGDGVRPDTAEDLRRWAGVGIGSDGVSGLEALWYRAVDGWRKERTELGERITRAQDALVELTERANQPAATEEDKQLWRSTKAELSALRKRRQELVSQHWVQALEERGVLPNYTLLDDTVTLDVAVRWFDQETEEYHDEPRSYQRGSRIALTEFAPGSTFYAQGIAARIDAVDLASTGTDHVQDWVLCARCGWGASGTVTVTACPRCGDAAIQDTGQRLQVLPLERVSAQVSRDEAAITDALDDREREQFATVTAADIDPADITEAWHLADFPFGAEYIRATEIRWLNLGRTRESGRDRSIAGFDVKTPLFRVCPGCGVTPAAQRRDEQDARHRGWCPHRRDLDIEWREIALGRTLRTQAVRMLVPPQYTTDHFAAVSFRAALLLGLREVIGGDPDHLDVVDVHAPVGGVDRVALLLHDTVPGGTGYLADFARPDRVRELLQAALDIVENCPCAAEGKLACHRCLLPFVHPGQVDKTSRARAAQLLAEILGLVAPLGEAAPHAWQPVQAASIADVPPPSPESHLEQRFRDALCGALAAQGASVRQKPQPDGTLVEFAVSGSHRRWTMRPQVPLGNVKPDFVLSTQDPTVPEVCIFTDGALFHASAEHNRVRDDAEKRAALRDQGKVVWAITSKDLDRFEALTAGTPAPPLGALTDPSLAMLRSKLLPGSAPESLLKDDAVSQLLAWIRTPDADAWSKLADRAALAFGALPSARRFRLFAKQLVTAAGDVLCGEPTVGDLMGPLAGWSWCQGGSLALTAALASAPLGLHTALVVDDRDDRLEKPAGQDAWREWLRLSNVFGFADQPMTIAALSQVISGWVTPTMDLPTMQADGDVDPAWQGLIDGALTDAERALLRRLATAGVPVPEQGFETDDGTPLDLAWPDAKVCVRLDESDEPVDGSWTVAPTDVDAITELLGAPSAGQE</sequence>
<dbReference type="InterPro" id="IPR027417">
    <property type="entry name" value="P-loop_NTPase"/>
</dbReference>
<keyword evidence="5" id="KW-0347">Helicase</keyword>
<dbReference type="GO" id="GO:0006289">
    <property type="term" value="P:nucleotide-excision repair"/>
    <property type="evidence" value="ECO:0007669"/>
    <property type="project" value="TreeGrafter"/>
</dbReference>
<evidence type="ECO:0000259" key="3">
    <source>
        <dbReference type="PROSITE" id="PS51192"/>
    </source>
</evidence>
<evidence type="ECO:0000313" key="5">
    <source>
        <dbReference type="EMBL" id="SDM41795.1"/>
    </source>
</evidence>
<evidence type="ECO:0000313" key="6">
    <source>
        <dbReference type="Proteomes" id="UP000198680"/>
    </source>
</evidence>
<dbReference type="SUPFAM" id="SSF52540">
    <property type="entry name" value="P-loop containing nucleoside triphosphate hydrolases"/>
    <property type="match status" value="2"/>
</dbReference>
<gene>
    <name evidence="5" type="ORF">SAMN05660642_02464</name>
</gene>
<dbReference type="EMBL" id="FNHE01000005">
    <property type="protein sequence ID" value="SDM41795.1"/>
    <property type="molecule type" value="Genomic_DNA"/>
</dbReference>
<dbReference type="Pfam" id="PF00271">
    <property type="entry name" value="Helicase_C"/>
    <property type="match status" value="1"/>
</dbReference>
<dbReference type="PROSITE" id="PS51194">
    <property type="entry name" value="HELICASE_CTER"/>
    <property type="match status" value="1"/>
</dbReference>
<reference evidence="6" key="1">
    <citation type="submission" date="2016-10" db="EMBL/GenBank/DDBJ databases">
        <authorList>
            <person name="Varghese N."/>
            <person name="Submissions S."/>
        </authorList>
    </citation>
    <scope>NUCLEOTIDE SEQUENCE [LARGE SCALE GENOMIC DNA]</scope>
    <source>
        <strain evidence="6">DSM 45419</strain>
    </source>
</reference>
<keyword evidence="6" id="KW-1185">Reference proteome</keyword>